<sequence>MFDGAAGAVATALTTVLEVVTATTVVDADGTTVEADSHQKVDAEIGYPEGDCGAQACASAARAEMKFCTLTP</sequence>
<proteinExistence type="predicted"/>
<dbReference type="EMBL" id="AP022565">
    <property type="protein sequence ID" value="BBX25675.1"/>
    <property type="molecule type" value="Genomic_DNA"/>
</dbReference>
<evidence type="ECO:0000313" key="1">
    <source>
        <dbReference type="EMBL" id="BBX25675.1"/>
    </source>
</evidence>
<organism evidence="1 2">
    <name type="scientific">Mycolicibacterium alvei</name>
    <dbReference type="NCBI Taxonomy" id="67081"/>
    <lineage>
        <taxon>Bacteria</taxon>
        <taxon>Bacillati</taxon>
        <taxon>Actinomycetota</taxon>
        <taxon>Actinomycetes</taxon>
        <taxon>Mycobacteriales</taxon>
        <taxon>Mycobacteriaceae</taxon>
        <taxon>Mycolicibacterium</taxon>
    </lineage>
</organism>
<dbReference type="KEGG" id="malv:MALV_08000"/>
<protein>
    <submittedName>
        <fullName evidence="1">Uncharacterized protein</fullName>
    </submittedName>
</protein>
<dbReference type="Proteomes" id="UP000466906">
    <property type="component" value="Chromosome"/>
</dbReference>
<keyword evidence="2" id="KW-1185">Reference proteome</keyword>
<gene>
    <name evidence="1" type="ORF">MALV_08000</name>
</gene>
<name>A0A6N4UP30_9MYCO</name>
<dbReference type="AlphaFoldDB" id="A0A6N4UP30"/>
<accession>A0A6N4UP30</accession>
<evidence type="ECO:0000313" key="2">
    <source>
        <dbReference type="Proteomes" id="UP000466906"/>
    </source>
</evidence>
<reference evidence="1 2" key="1">
    <citation type="journal article" date="2019" name="Emerg. Microbes Infect.">
        <title>Comprehensive subspecies identification of 175 nontuberculous mycobacteria species based on 7547 genomic profiles.</title>
        <authorList>
            <person name="Matsumoto Y."/>
            <person name="Kinjo T."/>
            <person name="Motooka D."/>
            <person name="Nabeya D."/>
            <person name="Jung N."/>
            <person name="Uechi K."/>
            <person name="Horii T."/>
            <person name="Iida T."/>
            <person name="Fujita J."/>
            <person name="Nakamura S."/>
        </authorList>
    </citation>
    <scope>NUCLEOTIDE SEQUENCE [LARGE SCALE GENOMIC DNA]</scope>
    <source>
        <strain evidence="1 2">JCM 12272</strain>
    </source>
</reference>